<evidence type="ECO:0000256" key="19">
    <source>
        <dbReference type="ARBA" id="ARBA00047493"/>
    </source>
</evidence>
<keyword evidence="10 23" id="KW-0436">Ligase</keyword>
<evidence type="ECO:0000256" key="14">
    <source>
        <dbReference type="ARBA" id="ARBA00022842"/>
    </source>
</evidence>
<dbReference type="InterPro" id="IPR036565">
    <property type="entry name" value="Mur-like_cat_sf"/>
</dbReference>
<dbReference type="AlphaFoldDB" id="A0A3E0TWZ7"/>
<evidence type="ECO:0000256" key="4">
    <source>
        <dbReference type="ARBA" id="ARBA00005150"/>
    </source>
</evidence>
<dbReference type="SUPFAM" id="SSF53244">
    <property type="entry name" value="MurD-like peptide ligases, peptide-binding domain"/>
    <property type="match status" value="1"/>
</dbReference>
<dbReference type="Gene3D" id="3.90.190.20">
    <property type="entry name" value="Mur ligase, C-terminal domain"/>
    <property type="match status" value="1"/>
</dbReference>
<evidence type="ECO:0000256" key="22">
    <source>
        <dbReference type="ARBA" id="ARBA00049161"/>
    </source>
</evidence>
<evidence type="ECO:0000256" key="3">
    <source>
        <dbReference type="ARBA" id="ARBA00004799"/>
    </source>
</evidence>
<evidence type="ECO:0000256" key="23">
    <source>
        <dbReference type="PIRNR" id="PIRNR001563"/>
    </source>
</evidence>
<dbReference type="PIRSF" id="PIRSF001563">
    <property type="entry name" value="Folylpolyglu_synth"/>
    <property type="match status" value="1"/>
</dbReference>
<comment type="function">
    <text evidence="2">Functions in two distinct reactions of the de novo folate biosynthetic pathway. Catalyzes the addition of a glutamate residue to dihydropteroate (7,8-dihydropteroate or H2Pte) to form dihydrofolate (7,8-dihydrofolate monoglutamate or H2Pte-Glu). Also catalyzes successive additions of L-glutamate to tetrahydrofolate or 10-formyltetrahydrofolate or 5,10-methylenetetrahydrofolate, leading to folylpolyglutamate derivatives.</text>
</comment>
<evidence type="ECO:0000256" key="8">
    <source>
        <dbReference type="ARBA" id="ARBA00013025"/>
    </source>
</evidence>
<dbReference type="InterPro" id="IPR001645">
    <property type="entry name" value="Folylpolyglutamate_synth"/>
</dbReference>
<dbReference type="SUPFAM" id="SSF53623">
    <property type="entry name" value="MurD-like peptide ligases, catalytic domain"/>
    <property type="match status" value="1"/>
</dbReference>
<gene>
    <name evidence="26" type="ORF">DXX93_14420</name>
</gene>
<comment type="catalytic activity">
    <reaction evidence="20">
        <text>10-formyltetrahydrofolyl-(gamma-L-Glu)(n) + L-glutamate + ATP = 10-formyltetrahydrofolyl-(gamma-L-Glu)(n+1) + ADP + phosphate + H(+)</text>
        <dbReference type="Rhea" id="RHEA:51904"/>
        <dbReference type="Rhea" id="RHEA-COMP:13088"/>
        <dbReference type="Rhea" id="RHEA-COMP:14300"/>
        <dbReference type="ChEBI" id="CHEBI:15378"/>
        <dbReference type="ChEBI" id="CHEBI:29985"/>
        <dbReference type="ChEBI" id="CHEBI:30616"/>
        <dbReference type="ChEBI" id="CHEBI:43474"/>
        <dbReference type="ChEBI" id="CHEBI:134413"/>
        <dbReference type="ChEBI" id="CHEBI:456216"/>
        <dbReference type="EC" id="6.3.2.17"/>
    </reaction>
</comment>
<comment type="pathway">
    <text evidence="4">Cofactor biosynthesis; tetrahydrofolylpolyglutamate biosynthesis.</text>
</comment>
<comment type="similarity">
    <text evidence="5 23">Belongs to the folylpolyglutamate synthase family.</text>
</comment>
<comment type="catalytic activity">
    <reaction evidence="22">
        <text>7,8-dihydropteroate + L-glutamate + ATP = 7,8-dihydrofolate + ADP + phosphate + H(+)</text>
        <dbReference type="Rhea" id="RHEA:23584"/>
        <dbReference type="ChEBI" id="CHEBI:15378"/>
        <dbReference type="ChEBI" id="CHEBI:17839"/>
        <dbReference type="ChEBI" id="CHEBI:29985"/>
        <dbReference type="ChEBI" id="CHEBI:30616"/>
        <dbReference type="ChEBI" id="CHEBI:43474"/>
        <dbReference type="ChEBI" id="CHEBI:57451"/>
        <dbReference type="ChEBI" id="CHEBI:456216"/>
        <dbReference type="EC" id="6.3.2.12"/>
    </reaction>
</comment>
<feature type="domain" description="Mur ligase central" evidence="25">
    <location>
        <begin position="51"/>
        <end position="234"/>
    </location>
</feature>
<dbReference type="PANTHER" id="PTHR11136">
    <property type="entry name" value="FOLYLPOLYGLUTAMATE SYNTHASE-RELATED"/>
    <property type="match status" value="1"/>
</dbReference>
<dbReference type="GO" id="GO:0008841">
    <property type="term" value="F:dihydrofolate synthase activity"/>
    <property type="evidence" value="ECO:0007669"/>
    <property type="project" value="UniProtKB-EC"/>
</dbReference>
<dbReference type="EC" id="6.3.2.12" evidence="7"/>
<dbReference type="FunFam" id="3.40.1190.10:FF:000004">
    <property type="entry name" value="Dihydrofolate synthase/folylpolyglutamate synthase"/>
    <property type="match status" value="1"/>
</dbReference>
<dbReference type="InterPro" id="IPR013221">
    <property type="entry name" value="Mur_ligase_cen"/>
</dbReference>
<dbReference type="GO" id="GO:0046872">
    <property type="term" value="F:metal ion binding"/>
    <property type="evidence" value="ECO:0007669"/>
    <property type="project" value="UniProtKB-KW"/>
</dbReference>
<comment type="pathway">
    <text evidence="3">Cofactor biosynthesis; tetrahydrofolate biosynthesis; 7,8-dihydrofolate from 2-amino-4-hydroxy-6-hydroxymethyl-7,8-dihydropteridine diphosphate and 4-aminobenzoate: step 2/2.</text>
</comment>
<evidence type="ECO:0000256" key="7">
    <source>
        <dbReference type="ARBA" id="ARBA00013023"/>
    </source>
</evidence>
<keyword evidence="12 23" id="KW-0547">Nucleotide-binding</keyword>
<keyword evidence="13 23" id="KW-0067">ATP-binding</keyword>
<evidence type="ECO:0000256" key="1">
    <source>
        <dbReference type="ARBA" id="ARBA00001946"/>
    </source>
</evidence>
<dbReference type="UniPathway" id="UPA00077">
    <property type="reaction ID" value="UER00157"/>
</dbReference>
<evidence type="ECO:0000256" key="12">
    <source>
        <dbReference type="ARBA" id="ARBA00022741"/>
    </source>
</evidence>
<dbReference type="EC" id="6.3.2.17" evidence="8"/>
<evidence type="ECO:0000259" key="25">
    <source>
        <dbReference type="Pfam" id="PF08245"/>
    </source>
</evidence>
<sequence>MKSHCDNWSLSQWLCYLETIHNQEIDLGLSRISQVATKLNINLNFAKVITVAGTNGKGTTCAFIENYLLAAKQTVAVYSSPHIERFNERLRINKVDVEDQPWLSALAAVELARADISLTYYEFTTLAGLFILQQQQPDFIILEVGLGGRLDATNMVDADIAVVTSVDLDHQAFLGDTRELIGFEKAGIFRPEKPAIVGEPNMPQSVAKQAFNIGAKLLARGRAFDICQQDTSWQWQTTQRDKNASDELNFTGLKPPYIPMDNVATALMVLAELNLQLSAERINQVIEMTKVAGRTEIFQPTSHEGYQCDIMLDVAHNPHAAKHLAKTIKRLGYQKVHAVVGMLKDKDIRATLVELSDCVDSWYFASLSGARAASAQEINSLADKLALDGNCFDNVEHAFTMAKNSANADELVLVFGSFFTVAEVRPALVGSLRAIGE</sequence>
<evidence type="ECO:0000313" key="27">
    <source>
        <dbReference type="Proteomes" id="UP000256478"/>
    </source>
</evidence>
<dbReference type="NCBIfam" id="NF008101">
    <property type="entry name" value="PRK10846.1"/>
    <property type="match status" value="1"/>
</dbReference>
<dbReference type="Pfam" id="PF02875">
    <property type="entry name" value="Mur_ligase_C"/>
    <property type="match status" value="1"/>
</dbReference>
<dbReference type="GO" id="GO:0046656">
    <property type="term" value="P:folic acid biosynthetic process"/>
    <property type="evidence" value="ECO:0007669"/>
    <property type="project" value="UniProtKB-KW"/>
</dbReference>
<dbReference type="InterPro" id="IPR018109">
    <property type="entry name" value="Folylpolyglutamate_synth_CS"/>
</dbReference>
<evidence type="ECO:0000256" key="10">
    <source>
        <dbReference type="ARBA" id="ARBA00022598"/>
    </source>
</evidence>
<accession>A0A3E0TWZ7</accession>
<evidence type="ECO:0000256" key="11">
    <source>
        <dbReference type="ARBA" id="ARBA00022723"/>
    </source>
</evidence>
<dbReference type="GO" id="GO:0046654">
    <property type="term" value="P:tetrahydrofolate biosynthetic process"/>
    <property type="evidence" value="ECO:0007669"/>
    <property type="project" value="UniProtKB-UniPathway"/>
</dbReference>
<name>A0A3E0TWZ7_9GAMM</name>
<comment type="subunit">
    <text evidence="6">Monomer.</text>
</comment>
<dbReference type="PANTHER" id="PTHR11136:SF0">
    <property type="entry name" value="DIHYDROFOLATE SYNTHETASE-RELATED"/>
    <property type="match status" value="1"/>
</dbReference>
<evidence type="ECO:0000256" key="20">
    <source>
        <dbReference type="ARBA" id="ARBA00047808"/>
    </source>
</evidence>
<dbReference type="GO" id="GO:0004326">
    <property type="term" value="F:tetrahydrofolylpolyglutamate synthase activity"/>
    <property type="evidence" value="ECO:0007669"/>
    <property type="project" value="UniProtKB-EC"/>
</dbReference>
<dbReference type="NCBIfam" id="TIGR01499">
    <property type="entry name" value="folC"/>
    <property type="match status" value="1"/>
</dbReference>
<dbReference type="OrthoDB" id="9809356at2"/>
<organism evidence="26 27">
    <name type="scientific">Thalassotalea euphylliae</name>
    <dbReference type="NCBI Taxonomy" id="1655234"/>
    <lineage>
        <taxon>Bacteria</taxon>
        <taxon>Pseudomonadati</taxon>
        <taxon>Pseudomonadota</taxon>
        <taxon>Gammaproteobacteria</taxon>
        <taxon>Alteromonadales</taxon>
        <taxon>Colwelliaceae</taxon>
        <taxon>Thalassotalea</taxon>
    </lineage>
</organism>
<reference evidence="26 27" key="1">
    <citation type="submission" date="2018-08" db="EMBL/GenBank/DDBJ databases">
        <title>Thalassotalea euphylliae genome.</title>
        <authorList>
            <person name="Summers S."/>
            <person name="Rice S.A."/>
            <person name="Freckelton M.L."/>
            <person name="Nedved B.T."/>
            <person name="Hadfield M.G."/>
        </authorList>
    </citation>
    <scope>NUCLEOTIDE SEQUENCE [LARGE SCALE GENOMIC DNA]</scope>
    <source>
        <strain evidence="26 27">H1</strain>
    </source>
</reference>
<evidence type="ECO:0000256" key="16">
    <source>
        <dbReference type="ARBA" id="ARBA00030048"/>
    </source>
</evidence>
<keyword evidence="14" id="KW-0460">Magnesium</keyword>
<comment type="catalytic activity">
    <reaction evidence="21">
        <text>(6R)-5,10-methylenetetrahydrofolyl-(gamma-L-Glu)(n) + L-glutamate + ATP = (6R)-5,10-methylenetetrahydrofolyl-(gamma-L-Glu)(n+1) + ADP + phosphate + H(+)</text>
        <dbReference type="Rhea" id="RHEA:51912"/>
        <dbReference type="Rhea" id="RHEA-COMP:13257"/>
        <dbReference type="Rhea" id="RHEA-COMP:13258"/>
        <dbReference type="ChEBI" id="CHEBI:15378"/>
        <dbReference type="ChEBI" id="CHEBI:29985"/>
        <dbReference type="ChEBI" id="CHEBI:30616"/>
        <dbReference type="ChEBI" id="CHEBI:43474"/>
        <dbReference type="ChEBI" id="CHEBI:136572"/>
        <dbReference type="ChEBI" id="CHEBI:456216"/>
        <dbReference type="EC" id="6.3.2.17"/>
    </reaction>
</comment>
<comment type="caution">
    <text evidence="26">The sequence shown here is derived from an EMBL/GenBank/DDBJ whole genome shotgun (WGS) entry which is preliminary data.</text>
</comment>
<feature type="domain" description="Mur ligase C-terminal" evidence="24">
    <location>
        <begin position="306"/>
        <end position="418"/>
    </location>
</feature>
<evidence type="ECO:0000256" key="21">
    <source>
        <dbReference type="ARBA" id="ARBA00049035"/>
    </source>
</evidence>
<dbReference type="GO" id="GO:0005737">
    <property type="term" value="C:cytoplasm"/>
    <property type="evidence" value="ECO:0007669"/>
    <property type="project" value="TreeGrafter"/>
</dbReference>
<dbReference type="Proteomes" id="UP000256478">
    <property type="component" value="Unassembled WGS sequence"/>
</dbReference>
<evidence type="ECO:0000256" key="15">
    <source>
        <dbReference type="ARBA" id="ARBA00022909"/>
    </source>
</evidence>
<comment type="cofactor">
    <cofactor evidence="1">
        <name>Mg(2+)</name>
        <dbReference type="ChEBI" id="CHEBI:18420"/>
    </cofactor>
</comment>
<protein>
    <recommendedName>
        <fullName evidence="9">Dihydrofolate synthase/folylpolyglutamate synthase</fullName>
        <ecNumber evidence="7">6.3.2.12</ecNumber>
        <ecNumber evidence="8">6.3.2.17</ecNumber>
    </recommendedName>
    <alternativeName>
        <fullName evidence="18">Folylpoly-gamma-glutamate synthetase-dihydrofolate synthetase</fullName>
    </alternativeName>
    <alternativeName>
        <fullName evidence="16">Folylpolyglutamate synthetase</fullName>
    </alternativeName>
    <alternativeName>
        <fullName evidence="17">Tetrahydrofolylpolyglutamate synthase</fullName>
    </alternativeName>
</protein>
<evidence type="ECO:0000256" key="5">
    <source>
        <dbReference type="ARBA" id="ARBA00008276"/>
    </source>
</evidence>
<dbReference type="InterPro" id="IPR004101">
    <property type="entry name" value="Mur_ligase_C"/>
</dbReference>
<evidence type="ECO:0000256" key="17">
    <source>
        <dbReference type="ARBA" id="ARBA00030592"/>
    </source>
</evidence>
<proteinExistence type="inferred from homology"/>
<evidence type="ECO:0000256" key="13">
    <source>
        <dbReference type="ARBA" id="ARBA00022840"/>
    </source>
</evidence>
<dbReference type="Pfam" id="PF08245">
    <property type="entry name" value="Mur_ligase_M"/>
    <property type="match status" value="1"/>
</dbReference>
<keyword evidence="15" id="KW-0289">Folate biosynthesis</keyword>
<comment type="catalytic activity">
    <reaction evidence="19">
        <text>(6S)-5,6,7,8-tetrahydrofolyl-(gamma-L-Glu)(n) + L-glutamate + ATP = (6S)-5,6,7,8-tetrahydrofolyl-(gamma-L-Glu)(n+1) + ADP + phosphate + H(+)</text>
        <dbReference type="Rhea" id="RHEA:10580"/>
        <dbReference type="Rhea" id="RHEA-COMP:14738"/>
        <dbReference type="Rhea" id="RHEA-COMP:14740"/>
        <dbReference type="ChEBI" id="CHEBI:15378"/>
        <dbReference type="ChEBI" id="CHEBI:29985"/>
        <dbReference type="ChEBI" id="CHEBI:30616"/>
        <dbReference type="ChEBI" id="CHEBI:43474"/>
        <dbReference type="ChEBI" id="CHEBI:141005"/>
        <dbReference type="ChEBI" id="CHEBI:456216"/>
        <dbReference type="EC" id="6.3.2.17"/>
    </reaction>
</comment>
<dbReference type="EMBL" id="QUOU01000001">
    <property type="protein sequence ID" value="REL28960.1"/>
    <property type="molecule type" value="Genomic_DNA"/>
</dbReference>
<evidence type="ECO:0000256" key="18">
    <source>
        <dbReference type="ARBA" id="ARBA00032510"/>
    </source>
</evidence>
<evidence type="ECO:0000259" key="24">
    <source>
        <dbReference type="Pfam" id="PF02875"/>
    </source>
</evidence>
<evidence type="ECO:0000256" key="6">
    <source>
        <dbReference type="ARBA" id="ARBA00011245"/>
    </source>
</evidence>
<dbReference type="InterPro" id="IPR036615">
    <property type="entry name" value="Mur_ligase_C_dom_sf"/>
</dbReference>
<evidence type="ECO:0000256" key="9">
    <source>
        <dbReference type="ARBA" id="ARBA00019357"/>
    </source>
</evidence>
<evidence type="ECO:0000313" key="26">
    <source>
        <dbReference type="EMBL" id="REL28960.1"/>
    </source>
</evidence>
<dbReference type="PROSITE" id="PS01012">
    <property type="entry name" value="FOLYLPOLYGLU_SYNT_2"/>
    <property type="match status" value="1"/>
</dbReference>
<dbReference type="GO" id="GO:0005524">
    <property type="term" value="F:ATP binding"/>
    <property type="evidence" value="ECO:0007669"/>
    <property type="project" value="UniProtKB-KW"/>
</dbReference>
<keyword evidence="11" id="KW-0479">Metal-binding</keyword>
<dbReference type="Gene3D" id="3.40.1190.10">
    <property type="entry name" value="Mur-like, catalytic domain"/>
    <property type="match status" value="1"/>
</dbReference>
<evidence type="ECO:0000256" key="2">
    <source>
        <dbReference type="ARBA" id="ARBA00002714"/>
    </source>
</evidence>